<keyword evidence="2" id="KW-1185">Reference proteome</keyword>
<evidence type="ECO:0000313" key="2">
    <source>
        <dbReference type="Proteomes" id="UP000663722"/>
    </source>
</evidence>
<proteinExistence type="predicted"/>
<dbReference type="KEGG" id="dmm:dnm_030740"/>
<gene>
    <name evidence="1" type="ORF">dnm_030740</name>
</gene>
<sequence length="82" mass="9553">MIKYYKYLSRSFSYIFFSVNRGETRVFPSQAAAHSGKKAGFLSRVNIEKLCAEKPGFFLHRRRLIPEKKPGFFPVRISKTYG</sequence>
<organism evidence="1 2">
    <name type="scientific">Desulfonema magnum</name>
    <dbReference type="NCBI Taxonomy" id="45655"/>
    <lineage>
        <taxon>Bacteria</taxon>
        <taxon>Pseudomonadati</taxon>
        <taxon>Thermodesulfobacteriota</taxon>
        <taxon>Desulfobacteria</taxon>
        <taxon>Desulfobacterales</taxon>
        <taxon>Desulfococcaceae</taxon>
        <taxon>Desulfonema</taxon>
    </lineage>
</organism>
<dbReference type="AlphaFoldDB" id="A0A975BKN2"/>
<evidence type="ECO:0000313" key="1">
    <source>
        <dbReference type="EMBL" id="QTA87047.1"/>
    </source>
</evidence>
<reference evidence="1" key="1">
    <citation type="journal article" date="2021" name="Microb. Physiol.">
        <title>Proteogenomic Insights into the Physiology of Marine, Sulfate-Reducing, Filamentous Desulfonema limicola and Desulfonema magnum.</title>
        <authorList>
            <person name="Schnaars V."/>
            <person name="Wohlbrand L."/>
            <person name="Scheve S."/>
            <person name="Hinrichs C."/>
            <person name="Reinhardt R."/>
            <person name="Rabus R."/>
        </authorList>
    </citation>
    <scope>NUCLEOTIDE SEQUENCE</scope>
    <source>
        <strain evidence="1">4be13</strain>
    </source>
</reference>
<accession>A0A975BKN2</accession>
<dbReference type="Proteomes" id="UP000663722">
    <property type="component" value="Chromosome"/>
</dbReference>
<dbReference type="EMBL" id="CP061800">
    <property type="protein sequence ID" value="QTA87047.1"/>
    <property type="molecule type" value="Genomic_DNA"/>
</dbReference>
<protein>
    <submittedName>
        <fullName evidence="1">Uncharacterized protein</fullName>
    </submittedName>
</protein>
<name>A0A975BKN2_9BACT</name>